<dbReference type="GO" id="GO:0003700">
    <property type="term" value="F:DNA-binding transcription factor activity"/>
    <property type="evidence" value="ECO:0007669"/>
    <property type="project" value="InterPro"/>
</dbReference>
<dbReference type="PROSITE" id="PS50811">
    <property type="entry name" value="WRKY"/>
    <property type="match status" value="1"/>
</dbReference>
<organism evidence="9 10">
    <name type="scientific">Morella rubra</name>
    <name type="common">Chinese bayberry</name>
    <dbReference type="NCBI Taxonomy" id="262757"/>
    <lineage>
        <taxon>Eukaryota</taxon>
        <taxon>Viridiplantae</taxon>
        <taxon>Streptophyta</taxon>
        <taxon>Embryophyta</taxon>
        <taxon>Tracheophyta</taxon>
        <taxon>Spermatophyta</taxon>
        <taxon>Magnoliopsida</taxon>
        <taxon>eudicotyledons</taxon>
        <taxon>Gunneridae</taxon>
        <taxon>Pentapetalae</taxon>
        <taxon>rosids</taxon>
        <taxon>fabids</taxon>
        <taxon>Fagales</taxon>
        <taxon>Myricaceae</taxon>
        <taxon>Morella</taxon>
    </lineage>
</organism>
<feature type="compositionally biased region" description="Basic residues" evidence="6">
    <location>
        <begin position="147"/>
        <end position="156"/>
    </location>
</feature>
<keyword evidence="2" id="KW-0805">Transcription regulation</keyword>
<proteinExistence type="predicted"/>
<evidence type="ECO:0000259" key="7">
    <source>
        <dbReference type="PROSITE" id="PS50811"/>
    </source>
</evidence>
<accession>A0A6A1V9T0</accession>
<evidence type="ECO:0000256" key="2">
    <source>
        <dbReference type="ARBA" id="ARBA00023015"/>
    </source>
</evidence>
<feature type="compositionally biased region" description="Low complexity" evidence="6">
    <location>
        <begin position="104"/>
        <end position="117"/>
    </location>
</feature>
<gene>
    <name evidence="8" type="ORF">CJ030_MR6G019377</name>
    <name evidence="9" type="ORF">CJ030_MR6G019378</name>
</gene>
<reference evidence="9 10" key="2">
    <citation type="journal article" date="2019" name="Plant Biotechnol. J.">
        <title>The red bayberry genome and genetic basis of sex determination.</title>
        <authorList>
            <person name="Jia H.M."/>
            <person name="Jia H.J."/>
            <person name="Cai Q.L."/>
            <person name="Wang Y."/>
            <person name="Zhao H.B."/>
            <person name="Yang W.F."/>
            <person name="Wang G.Y."/>
            <person name="Li Y.H."/>
            <person name="Zhan D.L."/>
            <person name="Shen Y.T."/>
            <person name="Niu Q.F."/>
            <person name="Chang L."/>
            <person name="Qiu J."/>
            <person name="Zhao L."/>
            <person name="Xie H.B."/>
            <person name="Fu W.Y."/>
            <person name="Jin J."/>
            <person name="Li X.W."/>
            <person name="Jiao Y."/>
            <person name="Zhou C.C."/>
            <person name="Tu T."/>
            <person name="Chai C.Y."/>
            <person name="Gao J.L."/>
            <person name="Fan L.J."/>
            <person name="van de Weg E."/>
            <person name="Wang J.Y."/>
            <person name="Gao Z.S."/>
        </authorList>
    </citation>
    <scope>NUCLEOTIDE SEQUENCE [LARGE SCALE GENOMIC DNA]</scope>
    <source>
        <tissue evidence="9">Leaves</tissue>
    </source>
</reference>
<protein>
    <submittedName>
        <fullName evidence="9">Putative WRKY transcription factor 28</fullName>
    </submittedName>
</protein>
<dbReference type="SMART" id="SM00774">
    <property type="entry name" value="WRKY"/>
    <property type="match status" value="1"/>
</dbReference>
<reference evidence="9" key="1">
    <citation type="submission" date="2018-07" db="EMBL/GenBank/DDBJ databases">
        <authorList>
            <person name="Gao Z.-S."/>
            <person name="Jia H.-M."/>
            <person name="Jia H.-J."/>
            <person name="Cai Q.-L."/>
            <person name="Wang Y."/>
            <person name="Zhao H.-B."/>
        </authorList>
    </citation>
    <scope>NUCLEOTIDE SEQUENCE</scope>
    <source>
        <tissue evidence="9">Leaves</tissue>
    </source>
</reference>
<sequence length="310" mass="34710">MSEENYRDLSHHDHPFGYDHHEIIQSSFPFFSDNPFVYNQPVAPPKNQQWLDPSYNMSFTDCLHGSVDYKTLSRAFDMSCSPSSPIDDNLKKAGVGESAGTAENLSTANSSVSCSSNEGAGDEESAKSEKEKQPQGREDGDEEKSKKVNKPKKKEKRIREPRFAFLTKSEIDHLEDGYRWRKYGQKAVKNSPYPRSYYRCTYQKCSVKKHVERSVKDPSTVITTYEGQHNHQCPATLRGNAAGMFSPFLASASVGQSFPQALLAQLLPPNTGGDPTSIVHQDLPPQQQLQLPDYGLLQDLVTSFGNKQQP</sequence>
<evidence type="ECO:0000256" key="6">
    <source>
        <dbReference type="SAM" id="MobiDB-lite"/>
    </source>
</evidence>
<evidence type="ECO:0000256" key="5">
    <source>
        <dbReference type="ARBA" id="ARBA00023242"/>
    </source>
</evidence>
<feature type="compositionally biased region" description="Basic and acidic residues" evidence="6">
    <location>
        <begin position="124"/>
        <end position="146"/>
    </location>
</feature>
<evidence type="ECO:0000313" key="8">
    <source>
        <dbReference type="EMBL" id="KAB1209631.1"/>
    </source>
</evidence>
<keyword evidence="5" id="KW-0539">Nucleus</keyword>
<dbReference type="GO" id="GO:0005634">
    <property type="term" value="C:nucleus"/>
    <property type="evidence" value="ECO:0007669"/>
    <property type="project" value="UniProtKB-SubCell"/>
</dbReference>
<dbReference type="InterPro" id="IPR003657">
    <property type="entry name" value="WRKY_dom"/>
</dbReference>
<comment type="subcellular location">
    <subcellularLocation>
        <location evidence="1">Nucleus</location>
    </subcellularLocation>
</comment>
<dbReference type="Proteomes" id="UP000516437">
    <property type="component" value="Chromosome 6"/>
</dbReference>
<dbReference type="EMBL" id="RXIC02000024">
    <property type="protein sequence ID" value="KAB1209631.1"/>
    <property type="molecule type" value="Genomic_DNA"/>
</dbReference>
<evidence type="ECO:0000256" key="4">
    <source>
        <dbReference type="ARBA" id="ARBA00023163"/>
    </source>
</evidence>
<evidence type="ECO:0000313" key="9">
    <source>
        <dbReference type="EMBL" id="KAB1209632.1"/>
    </source>
</evidence>
<dbReference type="Pfam" id="PF03106">
    <property type="entry name" value="WRKY"/>
    <property type="match status" value="1"/>
</dbReference>
<evidence type="ECO:0000313" key="10">
    <source>
        <dbReference type="Proteomes" id="UP000516437"/>
    </source>
</evidence>
<dbReference type="FunFam" id="2.20.25.80:FF:000003">
    <property type="entry name" value="WRKY transcription factor 57"/>
    <property type="match status" value="1"/>
</dbReference>
<feature type="region of interest" description="Disordered" evidence="6">
    <location>
        <begin position="81"/>
        <end position="160"/>
    </location>
</feature>
<feature type="domain" description="WRKY" evidence="7">
    <location>
        <begin position="169"/>
        <end position="234"/>
    </location>
</feature>
<evidence type="ECO:0000256" key="1">
    <source>
        <dbReference type="ARBA" id="ARBA00004123"/>
    </source>
</evidence>
<dbReference type="GO" id="GO:0043565">
    <property type="term" value="F:sequence-specific DNA binding"/>
    <property type="evidence" value="ECO:0007669"/>
    <property type="project" value="InterPro"/>
</dbReference>
<dbReference type="PANTHER" id="PTHR31221">
    <property type="entry name" value="WRKY TRANSCRIPTION FACTOR PROTEIN 1-RELATED"/>
    <property type="match status" value="1"/>
</dbReference>
<dbReference type="PANTHER" id="PTHR31221:SF320">
    <property type="entry name" value="WRKY TRANSCRIPTION FACTOR 20"/>
    <property type="match status" value="1"/>
</dbReference>
<comment type="caution">
    <text evidence="9">The sequence shown here is derived from an EMBL/GenBank/DDBJ whole genome shotgun (WGS) entry which is preliminary data.</text>
</comment>
<keyword evidence="10" id="KW-1185">Reference proteome</keyword>
<name>A0A6A1V9T0_9ROSI</name>
<dbReference type="InterPro" id="IPR036576">
    <property type="entry name" value="WRKY_dom_sf"/>
</dbReference>
<dbReference type="OrthoDB" id="1936515at2759"/>
<evidence type="ECO:0000256" key="3">
    <source>
        <dbReference type="ARBA" id="ARBA00023125"/>
    </source>
</evidence>
<dbReference type="AlphaFoldDB" id="A0A6A1V9T0"/>
<dbReference type="EMBL" id="RXIC02000024">
    <property type="protein sequence ID" value="KAB1209632.1"/>
    <property type="molecule type" value="Genomic_DNA"/>
</dbReference>
<dbReference type="SUPFAM" id="SSF118290">
    <property type="entry name" value="WRKY DNA-binding domain"/>
    <property type="match status" value="1"/>
</dbReference>
<keyword evidence="3" id="KW-0238">DNA-binding</keyword>
<reference evidence="9" key="3">
    <citation type="submission" date="2019-09" db="EMBL/GenBank/DDBJ databases">
        <authorList>
            <person name="Gao Z."/>
        </authorList>
    </citation>
    <scope>NUCLEOTIDE SEQUENCE</scope>
    <source>
        <tissue evidence="9">Leaves</tissue>
    </source>
</reference>
<dbReference type="InterPro" id="IPR044810">
    <property type="entry name" value="WRKY_plant"/>
</dbReference>
<dbReference type="Gene3D" id="2.20.25.80">
    <property type="entry name" value="WRKY domain"/>
    <property type="match status" value="1"/>
</dbReference>
<keyword evidence="4" id="KW-0804">Transcription</keyword>